<dbReference type="AlphaFoldDB" id="A0A4Y9SM90"/>
<organism evidence="1 2">
    <name type="scientific">Zemynaea arenosa</name>
    <dbReference type="NCBI Taxonomy" id="2561931"/>
    <lineage>
        <taxon>Bacteria</taxon>
        <taxon>Pseudomonadati</taxon>
        <taxon>Pseudomonadota</taxon>
        <taxon>Betaproteobacteria</taxon>
        <taxon>Burkholderiales</taxon>
        <taxon>Oxalobacteraceae</taxon>
        <taxon>Telluria group</taxon>
        <taxon>Zemynaea</taxon>
    </lineage>
</organism>
<comment type="caution">
    <text evidence="1">The sequence shown here is derived from an EMBL/GenBank/DDBJ whole genome shotgun (WGS) entry which is preliminary data.</text>
</comment>
<name>A0A4Y9SM90_9BURK</name>
<dbReference type="PANTHER" id="PTHR35370:SF1">
    <property type="entry name" value="TYPE VI SECRETION SYSTEM COMPONENT TSSF1"/>
    <property type="match status" value="1"/>
</dbReference>
<sequence length="594" mass="64698">MERLLPYYERELASLRESCRELSQRYPSLAGLLAGVGESTGDPSVDTMIQATALLTARVAKRLDDDYPQFTEALLTMIEPDLLRPTVPASIVEIRQDAGDASAKVLPRGTSFHSPVIDGVRLDFSTVYDIHPAVPPLAAATFATDFDVPPSVRLPRDASARISLRWPAMPPDLAGSRLRLFVDGERSFVAALIDALFLHTVAAYVQPDGSGTWLPLDRPPLALAGWDDEDALMAPSAQSTPACRLIKEFFAFPEKFNFVELDLAPFCARTGDAGGMLHLVLGRLPGEAQTIRTLAALGPQHLRPSCAPAVNLSAHAAVPIQLDHHTPDYPLKVSHKRSDAFDIVGVREVRLVDSGTGGAPEVLEPLYTLRHAMAPDSTRYWSMRTVTEPERRHHIAIVDGALHPVGAGKQTVSADLLCSNGAMAAQTIDTRSLCELHDSNGNAEVRFLRRPTRPYYFSSDEGVHWRLVAQLALGSRAITSLGVDELRALLSLYDVARLPSTARLIAGIQDVAFTTVMTWVGSGAHTCLMPGIDIRLTLDTSACAGTGVYVFACLLDRFFGLYTQINVFTRLTVWSSQDEELLTCPPRTARFTLA</sequence>
<gene>
    <name evidence="1" type="primary">tssF</name>
    <name evidence="1" type="ORF">E4L96_06825</name>
</gene>
<dbReference type="Proteomes" id="UP000298438">
    <property type="component" value="Unassembled WGS sequence"/>
</dbReference>
<dbReference type="RefSeq" id="WP_135206468.1">
    <property type="nucleotide sequence ID" value="NZ_SPVF01000096.1"/>
</dbReference>
<dbReference type="OrthoDB" id="9763676at2"/>
<proteinExistence type="predicted"/>
<dbReference type="Pfam" id="PF05947">
    <property type="entry name" value="T6SS_TssF"/>
    <property type="match status" value="1"/>
</dbReference>
<evidence type="ECO:0000313" key="2">
    <source>
        <dbReference type="Proteomes" id="UP000298438"/>
    </source>
</evidence>
<evidence type="ECO:0000313" key="1">
    <source>
        <dbReference type="EMBL" id="TFW23398.1"/>
    </source>
</evidence>
<dbReference type="PANTHER" id="PTHR35370">
    <property type="entry name" value="CYTOPLASMIC PROTEIN-RELATED-RELATED"/>
    <property type="match status" value="1"/>
</dbReference>
<accession>A0A4Y9SM90</accession>
<dbReference type="PIRSF" id="PIRSF028304">
    <property type="entry name" value="UCP028304"/>
    <property type="match status" value="1"/>
</dbReference>
<keyword evidence="2" id="KW-1185">Reference proteome</keyword>
<dbReference type="NCBIfam" id="TIGR03359">
    <property type="entry name" value="VI_chp_6"/>
    <property type="match status" value="1"/>
</dbReference>
<reference evidence="1 2" key="1">
    <citation type="submission" date="2019-03" db="EMBL/GenBank/DDBJ databases">
        <title>Draft Genome Sequence of Massilia arenosa sp. nov., a Novel Massilia Species Isolated from a Sandy-loam Maize Soil.</title>
        <authorList>
            <person name="Raths R."/>
            <person name="Peta V."/>
            <person name="Bucking H."/>
        </authorList>
    </citation>
    <scope>NUCLEOTIDE SEQUENCE [LARGE SCALE GENOMIC DNA]</scope>
    <source>
        <strain evidence="1 2">MC02</strain>
    </source>
</reference>
<dbReference type="InterPro" id="IPR010272">
    <property type="entry name" value="T6SS_TssF"/>
</dbReference>
<protein>
    <submittedName>
        <fullName evidence="1">Type VI secretion system baseplate subunit TssF</fullName>
    </submittedName>
</protein>
<dbReference type="EMBL" id="SPVF01000096">
    <property type="protein sequence ID" value="TFW23398.1"/>
    <property type="molecule type" value="Genomic_DNA"/>
</dbReference>